<comment type="subcellular location">
    <subcellularLocation>
        <location evidence="1">Cell envelope</location>
    </subcellularLocation>
</comment>
<dbReference type="AlphaFoldDB" id="A0A1H6D9C4"/>
<name>A0A1H6D9C4_9HYPH</name>
<evidence type="ECO:0000256" key="3">
    <source>
        <dbReference type="ARBA" id="ARBA00022729"/>
    </source>
</evidence>
<dbReference type="PANTHER" id="PTHR35936">
    <property type="entry name" value="MEMBRANE-BOUND LYTIC MUREIN TRANSGLYCOSYLASE F"/>
    <property type="match status" value="1"/>
</dbReference>
<evidence type="ECO:0000256" key="1">
    <source>
        <dbReference type="ARBA" id="ARBA00004196"/>
    </source>
</evidence>
<evidence type="ECO:0000256" key="5">
    <source>
        <dbReference type="SAM" id="SignalP"/>
    </source>
</evidence>
<dbReference type="OrthoDB" id="4577708at2"/>
<evidence type="ECO:0000259" key="6">
    <source>
        <dbReference type="SMART" id="SM00062"/>
    </source>
</evidence>
<dbReference type="GO" id="GO:0030313">
    <property type="term" value="C:cell envelope"/>
    <property type="evidence" value="ECO:0007669"/>
    <property type="project" value="UniProtKB-SubCell"/>
</dbReference>
<dbReference type="Proteomes" id="UP000236743">
    <property type="component" value="Unassembled WGS sequence"/>
</dbReference>
<reference evidence="7 8" key="1">
    <citation type="submission" date="2016-10" db="EMBL/GenBank/DDBJ databases">
        <authorList>
            <person name="de Groot N.N."/>
        </authorList>
    </citation>
    <scope>NUCLEOTIDE SEQUENCE [LARGE SCALE GENOMIC DNA]</scope>
    <source>
        <strain evidence="7 8">DSM 26656</strain>
    </source>
</reference>
<dbReference type="PROSITE" id="PS01039">
    <property type="entry name" value="SBP_BACTERIAL_3"/>
    <property type="match status" value="1"/>
</dbReference>
<dbReference type="Gene3D" id="3.40.190.10">
    <property type="entry name" value="Periplasmic binding protein-like II"/>
    <property type="match status" value="2"/>
</dbReference>
<dbReference type="RefSeq" id="WP_103875573.1">
    <property type="nucleotide sequence ID" value="NZ_FNUY01000019.1"/>
</dbReference>
<evidence type="ECO:0000313" key="7">
    <source>
        <dbReference type="EMBL" id="SEG81778.1"/>
    </source>
</evidence>
<keyword evidence="3 5" id="KW-0732">Signal</keyword>
<dbReference type="SMART" id="SM00062">
    <property type="entry name" value="PBPb"/>
    <property type="match status" value="1"/>
</dbReference>
<sequence length="269" mass="28791">MIRTILALTFAATMIAGAGAQPAKTAPAVAQPGKLSYAVAGSFAPFAFVRNGTLVGFDVEMGDELAKQLELQPNPLNIEFKGVIPALLGGRVDMINAAMFITEERAKQVEFVPYLRVGTEVVVTKTNPSKITGRDDSLCGKRIAVTLGGIQETYARADDARCKAAGKDSITVMTLPTAQDSLLTVRQGRADALFDSTPGAIKATTELPDVFMTVGTTFEAKTRLGYAVRKNDPQMKAAIEQALAAIVKSGRYREIMQKWALPATMSIFD</sequence>
<gene>
    <name evidence="7" type="ORF">SAMN04488115_1199</name>
</gene>
<dbReference type="CDD" id="cd01004">
    <property type="entry name" value="PBP2_MidA_like"/>
    <property type="match status" value="1"/>
</dbReference>
<proteinExistence type="inferred from homology"/>
<keyword evidence="8" id="KW-1185">Reference proteome</keyword>
<feature type="signal peptide" evidence="5">
    <location>
        <begin position="1"/>
        <end position="20"/>
    </location>
</feature>
<protein>
    <submittedName>
        <fullName evidence="7">Amino acid ABC transporter substrate-binding protein, PAAT family</fullName>
    </submittedName>
</protein>
<dbReference type="PANTHER" id="PTHR35936:SF17">
    <property type="entry name" value="ARGININE-BINDING EXTRACELLULAR PROTEIN ARTP"/>
    <property type="match status" value="1"/>
</dbReference>
<feature type="domain" description="Solute-binding protein family 3/N-terminal" evidence="6">
    <location>
        <begin position="34"/>
        <end position="263"/>
    </location>
</feature>
<feature type="chain" id="PRO_5009295660" evidence="5">
    <location>
        <begin position="21"/>
        <end position="269"/>
    </location>
</feature>
<evidence type="ECO:0000256" key="2">
    <source>
        <dbReference type="ARBA" id="ARBA00010333"/>
    </source>
</evidence>
<evidence type="ECO:0000313" key="8">
    <source>
        <dbReference type="Proteomes" id="UP000236743"/>
    </source>
</evidence>
<dbReference type="SUPFAM" id="SSF53850">
    <property type="entry name" value="Periplasmic binding protein-like II"/>
    <property type="match status" value="1"/>
</dbReference>
<dbReference type="Pfam" id="PF00497">
    <property type="entry name" value="SBP_bac_3"/>
    <property type="match status" value="1"/>
</dbReference>
<comment type="similarity">
    <text evidence="2 4">Belongs to the bacterial solute-binding protein 3 family.</text>
</comment>
<organism evidence="7 8">
    <name type="scientific">Bosea lathyri</name>
    <dbReference type="NCBI Taxonomy" id="1036778"/>
    <lineage>
        <taxon>Bacteria</taxon>
        <taxon>Pseudomonadati</taxon>
        <taxon>Pseudomonadota</taxon>
        <taxon>Alphaproteobacteria</taxon>
        <taxon>Hyphomicrobiales</taxon>
        <taxon>Boseaceae</taxon>
        <taxon>Bosea</taxon>
    </lineage>
</organism>
<dbReference type="EMBL" id="FNUY01000019">
    <property type="protein sequence ID" value="SEG81778.1"/>
    <property type="molecule type" value="Genomic_DNA"/>
</dbReference>
<evidence type="ECO:0000256" key="4">
    <source>
        <dbReference type="RuleBase" id="RU003744"/>
    </source>
</evidence>
<accession>A0A1H6D9C4</accession>
<dbReference type="InterPro" id="IPR018313">
    <property type="entry name" value="SBP_3_CS"/>
</dbReference>
<dbReference type="InterPro" id="IPR001638">
    <property type="entry name" value="Solute-binding_3/MltF_N"/>
</dbReference>